<keyword evidence="1" id="KW-0732">Signal</keyword>
<sequence length="148" mass="15258">MSSPRRPVAIAVVGLAVALAVSACGTRGSDVGRDVQARDTRGGEQVDCAQMLAFLATATELPGDARCRRTTGIDTLYEAQTTAPPDDVDAWLADVHPAAVLGDTCAGDVDRCVQVVRDPQSPGAWHVLTVDVTGTGSDAAVHVAAFDT</sequence>
<evidence type="ECO:0000256" key="1">
    <source>
        <dbReference type="SAM" id="SignalP"/>
    </source>
</evidence>
<organism evidence="2 3">
    <name type="scientific">Cellulomonas xiejunii</name>
    <dbReference type="NCBI Taxonomy" id="2968083"/>
    <lineage>
        <taxon>Bacteria</taxon>
        <taxon>Bacillati</taxon>
        <taxon>Actinomycetota</taxon>
        <taxon>Actinomycetes</taxon>
        <taxon>Micrococcales</taxon>
        <taxon>Cellulomonadaceae</taxon>
        <taxon>Cellulomonas</taxon>
    </lineage>
</organism>
<evidence type="ECO:0000313" key="2">
    <source>
        <dbReference type="EMBL" id="UUI73163.1"/>
    </source>
</evidence>
<dbReference type="RefSeq" id="WP_227577474.1">
    <property type="nucleotide sequence ID" value="NZ_CP101987.1"/>
</dbReference>
<proteinExistence type="predicted"/>
<dbReference type="PROSITE" id="PS51257">
    <property type="entry name" value="PROKAR_LIPOPROTEIN"/>
    <property type="match status" value="1"/>
</dbReference>
<protein>
    <recommendedName>
        <fullName evidence="4">Lipoprotein</fullName>
    </recommendedName>
</protein>
<dbReference type="Proteomes" id="UP001316384">
    <property type="component" value="Chromosome"/>
</dbReference>
<feature type="signal peptide" evidence="1">
    <location>
        <begin position="1"/>
        <end position="23"/>
    </location>
</feature>
<dbReference type="EMBL" id="CP101987">
    <property type="protein sequence ID" value="UUI73163.1"/>
    <property type="molecule type" value="Genomic_DNA"/>
</dbReference>
<reference evidence="2 3" key="1">
    <citation type="submission" date="2022-07" db="EMBL/GenBank/DDBJ databases">
        <title>Novel species in genus cellulomonas.</title>
        <authorList>
            <person name="Ye L."/>
        </authorList>
    </citation>
    <scope>NUCLEOTIDE SEQUENCE [LARGE SCALE GENOMIC DNA]</scope>
    <source>
        <strain evidence="3">zg-B89</strain>
    </source>
</reference>
<keyword evidence="3" id="KW-1185">Reference proteome</keyword>
<feature type="chain" id="PRO_5046840244" description="Lipoprotein" evidence="1">
    <location>
        <begin position="24"/>
        <end position="148"/>
    </location>
</feature>
<accession>A0ABY5KXT2</accession>
<evidence type="ECO:0008006" key="4">
    <source>
        <dbReference type="Google" id="ProtNLM"/>
    </source>
</evidence>
<gene>
    <name evidence="2" type="ORF">NP048_06925</name>
</gene>
<evidence type="ECO:0000313" key="3">
    <source>
        <dbReference type="Proteomes" id="UP001316384"/>
    </source>
</evidence>
<name>A0ABY5KXT2_9CELL</name>